<dbReference type="RefSeq" id="WP_090876798.1">
    <property type="nucleotide sequence ID" value="NZ_FMXQ01000004.1"/>
</dbReference>
<evidence type="ECO:0008006" key="3">
    <source>
        <dbReference type="Google" id="ProtNLM"/>
    </source>
</evidence>
<protein>
    <recommendedName>
        <fullName evidence="3">Phage gp6-like head-tail connector protein</fullName>
    </recommendedName>
</protein>
<dbReference type="InterPro" id="IPR011738">
    <property type="entry name" value="Phage_CHP"/>
</dbReference>
<dbReference type="CDD" id="cd08054">
    <property type="entry name" value="gp6"/>
    <property type="match status" value="1"/>
</dbReference>
<dbReference type="Gene3D" id="1.10.3230.30">
    <property type="entry name" value="Phage gp6-like head-tail connector protein"/>
    <property type="match status" value="1"/>
</dbReference>
<keyword evidence="2" id="KW-1185">Reference proteome</keyword>
<dbReference type="NCBIfam" id="TIGR01560">
    <property type="entry name" value="put_DNA_pack"/>
    <property type="match status" value="2"/>
</dbReference>
<dbReference type="InterPro" id="IPR021146">
    <property type="entry name" value="Phage_gp6-like_head-tail"/>
</dbReference>
<proteinExistence type="predicted"/>
<gene>
    <name evidence="1" type="ORF">SAMN02982931_02419</name>
</gene>
<name>A0A1G6CFI2_9HYPH</name>
<sequence>MTAALITGPALEPVSLADVKAHLRIDGGDEDALLTAAIVSARVHVESATRRVLIEQGWRIYYDAWPRRRIVRLPVAPLMSLDAVTIYDAAGDPQVVDAEDYEADVAASPARLVLAANAPTPVGRAVNGIEIDVTAGYGATSVDVPAALRQAVLMLVAHWYEHRGAVGHDLAVLVAPLGFEALIAPYRLLSL</sequence>
<organism evidence="1 2">
    <name type="scientific">Bauldia litoralis</name>
    <dbReference type="NCBI Taxonomy" id="665467"/>
    <lineage>
        <taxon>Bacteria</taxon>
        <taxon>Pseudomonadati</taxon>
        <taxon>Pseudomonadota</taxon>
        <taxon>Alphaproteobacteria</taxon>
        <taxon>Hyphomicrobiales</taxon>
        <taxon>Kaistiaceae</taxon>
        <taxon>Bauldia</taxon>
    </lineage>
</organism>
<dbReference type="Pfam" id="PF05135">
    <property type="entry name" value="Phage_connect_1"/>
    <property type="match status" value="1"/>
</dbReference>
<evidence type="ECO:0000313" key="1">
    <source>
        <dbReference type="EMBL" id="SDB31561.1"/>
    </source>
</evidence>
<dbReference type="Proteomes" id="UP000199071">
    <property type="component" value="Unassembled WGS sequence"/>
</dbReference>
<evidence type="ECO:0000313" key="2">
    <source>
        <dbReference type="Proteomes" id="UP000199071"/>
    </source>
</evidence>
<dbReference type="STRING" id="665467.SAMN02982931_02419"/>
<dbReference type="NCBIfam" id="TIGR02215">
    <property type="entry name" value="phage_chp_gp8"/>
    <property type="match status" value="1"/>
</dbReference>
<dbReference type="OrthoDB" id="7597216at2"/>
<accession>A0A1G6CFI2</accession>
<dbReference type="AlphaFoldDB" id="A0A1G6CFI2"/>
<dbReference type="EMBL" id="FMXQ01000004">
    <property type="protein sequence ID" value="SDB31561.1"/>
    <property type="molecule type" value="Genomic_DNA"/>
</dbReference>
<reference evidence="1 2" key="1">
    <citation type="submission" date="2016-10" db="EMBL/GenBank/DDBJ databases">
        <authorList>
            <person name="de Groot N.N."/>
        </authorList>
    </citation>
    <scope>NUCLEOTIDE SEQUENCE [LARGE SCALE GENOMIC DNA]</scope>
    <source>
        <strain evidence="1 2">ATCC 35022</strain>
    </source>
</reference>
<dbReference type="InterPro" id="IPR006450">
    <property type="entry name" value="Phage_HK97_gp6-like"/>
</dbReference>